<organism evidence="1 2">
    <name type="scientific">Cytospora paraplurivora</name>
    <dbReference type="NCBI Taxonomy" id="2898453"/>
    <lineage>
        <taxon>Eukaryota</taxon>
        <taxon>Fungi</taxon>
        <taxon>Dikarya</taxon>
        <taxon>Ascomycota</taxon>
        <taxon>Pezizomycotina</taxon>
        <taxon>Sordariomycetes</taxon>
        <taxon>Sordariomycetidae</taxon>
        <taxon>Diaporthales</taxon>
        <taxon>Cytosporaceae</taxon>
        <taxon>Cytospora</taxon>
    </lineage>
</organism>
<dbReference type="PANTHER" id="PTHR16220">
    <property type="entry name" value="WD REPEAT PROTEIN 8-RELATED"/>
    <property type="match status" value="1"/>
</dbReference>
<dbReference type="Proteomes" id="UP001320245">
    <property type="component" value="Unassembled WGS sequence"/>
</dbReference>
<name>A0AAN9YHE2_9PEZI</name>
<dbReference type="InterPro" id="IPR011044">
    <property type="entry name" value="Quino_amine_DH_bsu"/>
</dbReference>
<evidence type="ECO:0000313" key="1">
    <source>
        <dbReference type="EMBL" id="KAK7742119.1"/>
    </source>
</evidence>
<protein>
    <submittedName>
        <fullName evidence="1">Uncharacterized protein</fullName>
    </submittedName>
</protein>
<keyword evidence="2" id="KW-1185">Reference proteome</keyword>
<dbReference type="GO" id="GO:0005815">
    <property type="term" value="C:microtubule organizing center"/>
    <property type="evidence" value="ECO:0007669"/>
    <property type="project" value="TreeGrafter"/>
</dbReference>
<dbReference type="PANTHER" id="PTHR16220:SF0">
    <property type="entry name" value="WD REPEAT-CONTAINING PROTEIN WRAP73"/>
    <property type="match status" value="1"/>
</dbReference>
<gene>
    <name evidence="1" type="ORF">SLS53_004705</name>
</gene>
<accession>A0AAN9YHE2</accession>
<dbReference type="GO" id="GO:1990811">
    <property type="term" value="C:MWP complex"/>
    <property type="evidence" value="ECO:0007669"/>
    <property type="project" value="TreeGrafter"/>
</dbReference>
<dbReference type="GO" id="GO:1990810">
    <property type="term" value="P:microtubule anchoring at mitotic spindle pole body"/>
    <property type="evidence" value="ECO:0007669"/>
    <property type="project" value="TreeGrafter"/>
</dbReference>
<sequence>MTSVTESLRLQHPNSIAPTEILQVWQEQVDDSGHRFVRAPQTIYPPNGQSAGNTAPLSGCALMAFDASSALLATKLDDAPSTIWVWDTTTAELRAVLLFHGNVSRFSWHPTTRETLLIVCDGDAYNSLAFMWDPLSDGPKPLDFSNRVPNGKLQVQWLNVDGLEPAALFASDSRDFVLASLAKTEDEPVPWFADGDSHSMLSNNSPHLEAAHADDEYEGEISELDDTFCFKKA</sequence>
<reference evidence="1 2" key="1">
    <citation type="journal article" date="2023" name="PLoS ONE">
        <title>Cytospora paraplurivora sp. nov. isolated from orchards with fruit tree decline syndrome in Ontario, Canada.</title>
        <authorList>
            <person name="Ilyukhin E."/>
            <person name="Nguyen H.D.T."/>
            <person name="Castle A.J."/>
            <person name="Ellouze W."/>
        </authorList>
    </citation>
    <scope>NUCLEOTIDE SEQUENCE [LARGE SCALE GENOMIC DNA]</scope>
    <source>
        <strain evidence="1 2">FDS-564</strain>
    </source>
</reference>
<dbReference type="SUPFAM" id="SSF50969">
    <property type="entry name" value="YVTN repeat-like/Quinoprotein amine dehydrogenase"/>
    <property type="match status" value="1"/>
</dbReference>
<dbReference type="EMBL" id="JAJSPL020000016">
    <property type="protein sequence ID" value="KAK7742119.1"/>
    <property type="molecule type" value="Genomic_DNA"/>
</dbReference>
<proteinExistence type="predicted"/>
<evidence type="ECO:0000313" key="2">
    <source>
        <dbReference type="Proteomes" id="UP001320245"/>
    </source>
</evidence>
<dbReference type="AlphaFoldDB" id="A0AAN9YHE2"/>
<dbReference type="InterPro" id="IPR052778">
    <property type="entry name" value="Centrosome-WD_assoc"/>
</dbReference>
<comment type="caution">
    <text evidence="1">The sequence shown here is derived from an EMBL/GenBank/DDBJ whole genome shotgun (WGS) entry which is preliminary data.</text>
</comment>